<organism evidence="2">
    <name type="scientific">uncultured Rubrobacteraceae bacterium</name>
    <dbReference type="NCBI Taxonomy" id="349277"/>
    <lineage>
        <taxon>Bacteria</taxon>
        <taxon>Bacillati</taxon>
        <taxon>Actinomycetota</taxon>
        <taxon>Rubrobacteria</taxon>
        <taxon>Rubrobacterales</taxon>
        <taxon>Rubrobacteraceae</taxon>
        <taxon>environmental samples</taxon>
    </lineage>
</organism>
<evidence type="ECO:0000256" key="1">
    <source>
        <dbReference type="SAM" id="MobiDB-lite"/>
    </source>
</evidence>
<protein>
    <submittedName>
        <fullName evidence="2">Uncharacterized protein</fullName>
    </submittedName>
</protein>
<feature type="compositionally biased region" description="Low complexity" evidence="1">
    <location>
        <begin position="9"/>
        <end position="18"/>
    </location>
</feature>
<dbReference type="EMBL" id="CADCVH010000051">
    <property type="protein sequence ID" value="CAA9455612.1"/>
    <property type="molecule type" value="Genomic_DNA"/>
</dbReference>
<proteinExistence type="predicted"/>
<evidence type="ECO:0000313" key="2">
    <source>
        <dbReference type="EMBL" id="CAA9455612.1"/>
    </source>
</evidence>
<accession>A0A6J4QUV2</accession>
<sequence length="117" mass="13038">GGRRRPRVGRPLPGRQPGAGLARVGVSVGDVLRQRLGVVRDRGGPRPLRELRPLERSQVVLGRRSPRRLHDVLHLQPRHAAAARSRIFRPGLPERRGPTRRRPGRRLCGDAPLPPPL</sequence>
<name>A0A6J4QUV2_9ACTN</name>
<feature type="non-terminal residue" evidence="2">
    <location>
        <position position="117"/>
    </location>
</feature>
<dbReference type="AlphaFoldDB" id="A0A6J4QUV2"/>
<feature type="region of interest" description="Disordered" evidence="1">
    <location>
        <begin position="1"/>
        <end position="21"/>
    </location>
</feature>
<gene>
    <name evidence="2" type="ORF">AVDCRST_MAG02-1569</name>
</gene>
<reference evidence="2" key="1">
    <citation type="submission" date="2020-02" db="EMBL/GenBank/DDBJ databases">
        <authorList>
            <person name="Meier V. D."/>
        </authorList>
    </citation>
    <scope>NUCLEOTIDE SEQUENCE</scope>
    <source>
        <strain evidence="2">AVDCRST_MAG02</strain>
    </source>
</reference>
<feature type="non-terminal residue" evidence="2">
    <location>
        <position position="1"/>
    </location>
</feature>
<feature type="region of interest" description="Disordered" evidence="1">
    <location>
        <begin position="89"/>
        <end position="117"/>
    </location>
</feature>